<feature type="region of interest" description="Disordered" evidence="5">
    <location>
        <begin position="271"/>
        <end position="324"/>
    </location>
</feature>
<name>A0ABM0JAX4_APLCA</name>
<keyword evidence="3 4" id="KW-0175">Coiled coil</keyword>
<feature type="coiled-coil region" evidence="4">
    <location>
        <begin position="773"/>
        <end position="818"/>
    </location>
</feature>
<dbReference type="InterPro" id="IPR027417">
    <property type="entry name" value="P-loop_NTPase"/>
</dbReference>
<reference evidence="8" key="1">
    <citation type="submission" date="2025-08" db="UniProtKB">
        <authorList>
            <consortium name="RefSeq"/>
        </authorList>
    </citation>
    <scope>IDENTIFICATION</scope>
</reference>
<evidence type="ECO:0000256" key="5">
    <source>
        <dbReference type="SAM" id="MobiDB-lite"/>
    </source>
</evidence>
<evidence type="ECO:0000259" key="6">
    <source>
        <dbReference type="Pfam" id="PF13476"/>
    </source>
</evidence>
<feature type="compositionally biased region" description="Low complexity" evidence="5">
    <location>
        <begin position="285"/>
        <end position="295"/>
    </location>
</feature>
<feature type="compositionally biased region" description="Basic and acidic residues" evidence="5">
    <location>
        <begin position="297"/>
        <end position="324"/>
    </location>
</feature>
<comment type="similarity">
    <text evidence="1">Belongs to the SMC family. SMC5 subfamily.</text>
</comment>
<evidence type="ECO:0000313" key="7">
    <source>
        <dbReference type="Proteomes" id="UP000694888"/>
    </source>
</evidence>
<gene>
    <name evidence="8" type="primary">LOC101855915</name>
</gene>
<keyword evidence="7" id="KW-1185">Reference proteome</keyword>
<organism evidence="7 8">
    <name type="scientific">Aplysia californica</name>
    <name type="common">California sea hare</name>
    <dbReference type="NCBI Taxonomy" id="6500"/>
    <lineage>
        <taxon>Eukaryota</taxon>
        <taxon>Metazoa</taxon>
        <taxon>Spiralia</taxon>
        <taxon>Lophotrochozoa</taxon>
        <taxon>Mollusca</taxon>
        <taxon>Gastropoda</taxon>
        <taxon>Heterobranchia</taxon>
        <taxon>Euthyneura</taxon>
        <taxon>Tectipleura</taxon>
        <taxon>Aplysiida</taxon>
        <taxon>Aplysioidea</taxon>
        <taxon>Aplysiidae</taxon>
        <taxon>Aplysia</taxon>
    </lineage>
</organism>
<evidence type="ECO:0000256" key="3">
    <source>
        <dbReference type="ARBA" id="ARBA00023054"/>
    </source>
</evidence>
<feature type="compositionally biased region" description="Basic and acidic residues" evidence="5">
    <location>
        <begin position="271"/>
        <end position="284"/>
    </location>
</feature>
<feature type="coiled-coil region" evidence="4">
    <location>
        <begin position="204"/>
        <end position="231"/>
    </location>
</feature>
<evidence type="ECO:0000256" key="2">
    <source>
        <dbReference type="ARBA" id="ARBA00018687"/>
    </source>
</evidence>
<feature type="coiled-coil region" evidence="4">
    <location>
        <begin position="875"/>
        <end position="909"/>
    </location>
</feature>
<dbReference type="Gene3D" id="3.40.50.300">
    <property type="entry name" value="P-loop containing nucleotide triphosphate hydrolases"/>
    <property type="match status" value="2"/>
</dbReference>
<dbReference type="InterPro" id="IPR038729">
    <property type="entry name" value="Rad50/SbcC_AAA"/>
</dbReference>
<dbReference type="Proteomes" id="UP000694888">
    <property type="component" value="Unplaced"/>
</dbReference>
<dbReference type="PANTHER" id="PTHR45916:SF1">
    <property type="entry name" value="STRUCTURAL MAINTENANCE OF CHROMOSOMES PROTEIN 5"/>
    <property type="match status" value="1"/>
</dbReference>
<protein>
    <recommendedName>
        <fullName evidence="2">Structural maintenance of chromosomes protein 5</fullName>
    </recommendedName>
</protein>
<evidence type="ECO:0000256" key="1">
    <source>
        <dbReference type="ARBA" id="ARBA00010171"/>
    </source>
</evidence>
<feature type="coiled-coil region" evidence="4">
    <location>
        <begin position="658"/>
        <end position="740"/>
    </location>
</feature>
<evidence type="ECO:0000256" key="4">
    <source>
        <dbReference type="SAM" id="Coils"/>
    </source>
</evidence>
<dbReference type="GeneID" id="101855915"/>
<feature type="domain" description="Rad50/SbcC-type AAA" evidence="6">
    <location>
        <begin position="42"/>
        <end position="236"/>
    </location>
</feature>
<proteinExistence type="inferred from homology"/>
<dbReference type="PANTHER" id="PTHR45916">
    <property type="entry name" value="STRUCTURAL MAINTENANCE OF CHROMOSOMES PROTEIN 5"/>
    <property type="match status" value="1"/>
</dbReference>
<accession>A0ABM0JAX4</accession>
<dbReference type="Pfam" id="PF13476">
    <property type="entry name" value="AAA_23"/>
    <property type="match status" value="1"/>
</dbReference>
<dbReference type="RefSeq" id="XP_005089499.1">
    <property type="nucleotide sequence ID" value="XM_005089442.3"/>
</dbReference>
<evidence type="ECO:0000313" key="8">
    <source>
        <dbReference type="RefSeq" id="XP_005089499.1"/>
    </source>
</evidence>
<dbReference type="SUPFAM" id="SSF52540">
    <property type="entry name" value="P-loop containing nucleoside triphosphate hydrolases"/>
    <property type="match status" value="1"/>
</dbReference>
<sequence>MNVSSSRKRQVDLTRRDEKLKTPKFISQSKKSDSFVEGSIVRIKLTKFLTYDSVEIRPGPQLNVIIGPNGTGKSAIVCAICLGLAGKTSWLGRATDPRDYIRHGADKARIEIELFNPVADASNYIIAREITFTKTSSWWMNGRATTQKAVEATVARLNIQVGNLCQFLPQEKVADFARMSQQELLENTEKSVGQEGMYEKHEQLKGAREKARLLETDVQKLMEQLNQEKQRNARLEPDVKSYNDRKNFLAKVVVLKMKKPWLEYNLLKEQHDRARDEKDNKSQELKQQQKQVQPLQKRHDLLKVEKEKLETETREKSQRIRSKAKDVENHQENLNNVSDKIEEVKGEYVSKQKEEESRKKRLNDLQDQLKALERGLSEMDGSDAQRIAESLKRTEVNIRNVNMEMSSVQAEGENLGREIKTLKAETRDFEAQLKQIKDVNNRRLETLRILHQNTYDAVVWLRANKDRFKKPIHEPMIICLNVANPADAKLVETHISFNDLRSFICEDSEDLDEFMRVMKTEQKLRVNAVRAPDQPVTSFKPKFPITKYKKFGFQHFMQDLFKCPDAVMRYLCLMYKVHSIPIGTANTASHSEKIINECPELFNFYTPDEQYSIKRSRYTNKVSTRNSALRDPRALADSVNVDREQELNGLIAEHGQAQRKKEDEYKVLQKKLEDMEKRMNELREERRNLMKQKEQRKSIENQITTKKQRIVQVTNEATDLKAAERKLQAQLKKIVAEKLKHLAKMKEASSECIAVAKERVLSSFKLDGNIREFSIIESDLRNAKQRFEALEREVEDLKQQVKDMKHQAREKLMEAKKAAAIGPNDVLEEQLQQRGLWEEFSNAPAQLDELDGEIHSIQARAESMFQVDEQVVREYEKREKEIKVMEESLNQRESQRHTHQEDVSRLREEWLGPLNELINRINQNFSFFFSSLQCCGEVSLNVPENPEDYEKYGVSIKVKFRDYENLRELTAHHQSGGERSVSTVLYMMALQELTLCPFRCVDEINQGMDPRNERKIFQLVVQTVCKRSTSQYFLLTPKLLPDLEYGDHMTVLCVYNGPQMMNHKEWNLKEFIKQRPKVAA</sequence>